<dbReference type="InterPro" id="IPR046498">
    <property type="entry name" value="Rv1476-like"/>
</dbReference>
<keyword evidence="1" id="KW-1133">Transmembrane helix</keyword>
<dbReference type="Proteomes" id="UP001500383">
    <property type="component" value="Unassembled WGS sequence"/>
</dbReference>
<accession>A0ABN2J042</accession>
<evidence type="ECO:0000313" key="3">
    <source>
        <dbReference type="Proteomes" id="UP001500383"/>
    </source>
</evidence>
<evidence type="ECO:0000256" key="1">
    <source>
        <dbReference type="SAM" id="Phobius"/>
    </source>
</evidence>
<protein>
    <recommendedName>
        <fullName evidence="4">1-deoxy-D-xylulose-5-phosphate synthase</fullName>
    </recommendedName>
</protein>
<name>A0ABN2J042_9ACTN</name>
<keyword evidence="3" id="KW-1185">Reference proteome</keyword>
<feature type="transmembrane region" description="Helical" evidence="1">
    <location>
        <begin position="152"/>
        <end position="174"/>
    </location>
</feature>
<evidence type="ECO:0000313" key="2">
    <source>
        <dbReference type="EMBL" id="GAA1715278.1"/>
    </source>
</evidence>
<keyword evidence="1" id="KW-0812">Transmembrane</keyword>
<dbReference type="Pfam" id="PF20381">
    <property type="entry name" value="Rv1476"/>
    <property type="match status" value="1"/>
</dbReference>
<gene>
    <name evidence="2" type="ORF">GCM10009831_26160</name>
</gene>
<comment type="caution">
    <text evidence="2">The sequence shown here is derived from an EMBL/GenBank/DDBJ whole genome shotgun (WGS) entry which is preliminary data.</text>
</comment>
<keyword evidence="1" id="KW-0472">Membrane</keyword>
<proteinExistence type="predicted"/>
<evidence type="ECO:0008006" key="4">
    <source>
        <dbReference type="Google" id="ProtNLM"/>
    </source>
</evidence>
<sequence>MSAVDNSDDSVTTLAYEAEPVMSLQEGEVPQWLDFEAVSRDLADDGVSAPEPFVEGLRTVVTEAGDRGLDLKVVYTEAPAAVYTDARDLAALLNEEYEGTILVRTPVFVGSSSDTIPRHKLEAGQDDAWEEFDPVASASVFAHKVTAPAPPWGAFSAVVLVLAIVVAVAFVVALRRRLR</sequence>
<organism evidence="2 3">
    <name type="scientific">Dietzia cercidiphylli</name>
    <dbReference type="NCBI Taxonomy" id="498199"/>
    <lineage>
        <taxon>Bacteria</taxon>
        <taxon>Bacillati</taxon>
        <taxon>Actinomycetota</taxon>
        <taxon>Actinomycetes</taxon>
        <taxon>Mycobacteriales</taxon>
        <taxon>Dietziaceae</taxon>
        <taxon>Dietzia</taxon>
    </lineage>
</organism>
<dbReference type="RefSeq" id="WP_187700278.1">
    <property type="nucleotide sequence ID" value="NZ_BAAAQG010000013.1"/>
</dbReference>
<reference evidence="2 3" key="1">
    <citation type="journal article" date="2019" name="Int. J. Syst. Evol. Microbiol.">
        <title>The Global Catalogue of Microorganisms (GCM) 10K type strain sequencing project: providing services to taxonomists for standard genome sequencing and annotation.</title>
        <authorList>
            <consortium name="The Broad Institute Genomics Platform"/>
            <consortium name="The Broad Institute Genome Sequencing Center for Infectious Disease"/>
            <person name="Wu L."/>
            <person name="Ma J."/>
        </authorList>
    </citation>
    <scope>NUCLEOTIDE SEQUENCE [LARGE SCALE GENOMIC DNA]</scope>
    <source>
        <strain evidence="2 3">JCM 16002</strain>
    </source>
</reference>
<dbReference type="EMBL" id="BAAAQG010000013">
    <property type="protein sequence ID" value="GAA1715278.1"/>
    <property type="molecule type" value="Genomic_DNA"/>
</dbReference>